<feature type="transmembrane region" description="Helical" evidence="12">
    <location>
        <begin position="243"/>
        <end position="261"/>
    </location>
</feature>
<evidence type="ECO:0000313" key="13">
    <source>
        <dbReference type="EMBL" id="CEK66274.1"/>
    </source>
</evidence>
<dbReference type="PANTHER" id="PTHR42985">
    <property type="entry name" value="SODIUM-COUPLED MONOCARBOXYLATE TRANSPORTER"/>
    <property type="match status" value="1"/>
</dbReference>
<feature type="transmembrane region" description="Helical" evidence="12">
    <location>
        <begin position="56"/>
        <end position="75"/>
    </location>
</feature>
<evidence type="ECO:0000256" key="1">
    <source>
        <dbReference type="ARBA" id="ARBA00004651"/>
    </source>
</evidence>
<keyword evidence="8" id="KW-0406">Ion transport</keyword>
<dbReference type="Gene3D" id="1.20.1730.10">
    <property type="entry name" value="Sodium/glucose cotransporter"/>
    <property type="match status" value="1"/>
</dbReference>
<dbReference type="AlphaFoldDB" id="A0A0B6ZCF7"/>
<dbReference type="GO" id="GO:0015293">
    <property type="term" value="F:symporter activity"/>
    <property type="evidence" value="ECO:0007669"/>
    <property type="project" value="TreeGrafter"/>
</dbReference>
<dbReference type="PANTHER" id="PTHR42985:SF40">
    <property type="entry name" value="LD47995P-RELATED"/>
    <property type="match status" value="1"/>
</dbReference>
<feature type="transmembrane region" description="Helical" evidence="12">
    <location>
        <begin position="87"/>
        <end position="109"/>
    </location>
</feature>
<evidence type="ECO:0000256" key="9">
    <source>
        <dbReference type="ARBA" id="ARBA00023136"/>
    </source>
</evidence>
<keyword evidence="6 12" id="KW-1133">Transmembrane helix</keyword>
<keyword evidence="5 12" id="KW-0812">Transmembrane</keyword>
<dbReference type="InterPro" id="IPR001734">
    <property type="entry name" value="Na/solute_symporter"/>
</dbReference>
<evidence type="ECO:0000256" key="7">
    <source>
        <dbReference type="ARBA" id="ARBA00023053"/>
    </source>
</evidence>
<keyword evidence="4" id="KW-1003">Cell membrane</keyword>
<evidence type="ECO:0000256" key="6">
    <source>
        <dbReference type="ARBA" id="ARBA00022989"/>
    </source>
</evidence>
<name>A0A0B6ZCF7_9EUPU</name>
<proteinExistence type="inferred from homology"/>
<evidence type="ECO:0000256" key="8">
    <source>
        <dbReference type="ARBA" id="ARBA00023065"/>
    </source>
</evidence>
<dbReference type="EMBL" id="HACG01019409">
    <property type="protein sequence ID" value="CEK66274.1"/>
    <property type="molecule type" value="Transcribed_RNA"/>
</dbReference>
<dbReference type="InterPro" id="IPR051163">
    <property type="entry name" value="Sodium:Solute_Symporter_SSF"/>
</dbReference>
<sequence length="607" mass="65661">MDTPLLENKVYLGKTDYVMLGIMLLVSMGIGIFFAVSGNKNKTKVEYLLGSRSLGAIPVCLSLFATFQSAISLLGTPAEVYTYGTMVMYGTVGTVISYAIAAVTVVPLFHPLRITSVYEYLEMRFQSRAVRLLGTFIGVISSISYMTVALLSPALALQTAVEFPLWLSIMLVGIVGTLYTAIGGIKSVVWTDVFQTVIIFGGIIVILIKGSIDVGGMSKVVEIANSNGRIIFDEISPDPRVRHTVWGMCIGVSIYWSGAHFSQSSVQRIVAIKSKVQARNMFVMAVPLVIVYACIMLLTGLVLLAYFFNLECDPLRGGYITNRNQLMPYFVMHSLSFLPGLPGLYMATIFSGALSTLSSGINSLTANTVEDFLGGVLANKRESTVTAISKIIVCIYGFGIIGLAYLAREMSGPVTQSTYTALGATTGPLLGIFILGATFPQANALGTIFGIFTGLLSSIWISVGSFMYATATQPLPYGSIEKCSSQNTSASVDSWNSSLVVQMSDARTSVTSIGASVTLATTNSTMMQRSVYDGFSMYDISYVWSPVIGMIATVIPGLMASIIYGYCRQSQQKTDSRLLFPFIRRFYTMDTVSLDNELELQSHLVVN</sequence>
<feature type="transmembrane region" description="Helical" evidence="12">
    <location>
        <begin position="387"/>
        <end position="407"/>
    </location>
</feature>
<dbReference type="PROSITE" id="PS50283">
    <property type="entry name" value="NA_SOLUT_SYMP_3"/>
    <property type="match status" value="1"/>
</dbReference>
<comment type="similarity">
    <text evidence="2 11">Belongs to the sodium:solute symporter (SSF) (TC 2.A.21) family.</text>
</comment>
<evidence type="ECO:0000256" key="12">
    <source>
        <dbReference type="SAM" id="Phobius"/>
    </source>
</evidence>
<feature type="transmembrane region" description="Helical" evidence="12">
    <location>
        <begin position="446"/>
        <end position="469"/>
    </location>
</feature>
<evidence type="ECO:0000256" key="4">
    <source>
        <dbReference type="ARBA" id="ARBA00022475"/>
    </source>
</evidence>
<dbReference type="GO" id="GO:0006814">
    <property type="term" value="P:sodium ion transport"/>
    <property type="evidence" value="ECO:0007669"/>
    <property type="project" value="UniProtKB-KW"/>
</dbReference>
<keyword evidence="10" id="KW-0739">Sodium transport</keyword>
<comment type="subcellular location">
    <subcellularLocation>
        <location evidence="1">Cell membrane</location>
        <topology evidence="1">Multi-pass membrane protein</topology>
    </subcellularLocation>
</comment>
<evidence type="ECO:0000256" key="2">
    <source>
        <dbReference type="ARBA" id="ARBA00006434"/>
    </source>
</evidence>
<gene>
    <name evidence="13" type="primary">ORF57979</name>
</gene>
<feature type="transmembrane region" description="Helical" evidence="12">
    <location>
        <begin position="130"/>
        <end position="151"/>
    </location>
</feature>
<dbReference type="Pfam" id="PF00474">
    <property type="entry name" value="SSF"/>
    <property type="match status" value="1"/>
</dbReference>
<dbReference type="InterPro" id="IPR038377">
    <property type="entry name" value="Na/Glc_symporter_sf"/>
</dbReference>
<organism evidence="13">
    <name type="scientific">Arion vulgaris</name>
    <dbReference type="NCBI Taxonomy" id="1028688"/>
    <lineage>
        <taxon>Eukaryota</taxon>
        <taxon>Metazoa</taxon>
        <taxon>Spiralia</taxon>
        <taxon>Lophotrochozoa</taxon>
        <taxon>Mollusca</taxon>
        <taxon>Gastropoda</taxon>
        <taxon>Heterobranchia</taxon>
        <taxon>Euthyneura</taxon>
        <taxon>Panpulmonata</taxon>
        <taxon>Eupulmonata</taxon>
        <taxon>Stylommatophora</taxon>
        <taxon>Helicina</taxon>
        <taxon>Arionoidea</taxon>
        <taxon>Arionidae</taxon>
        <taxon>Arion</taxon>
    </lineage>
</organism>
<protein>
    <recommendedName>
        <fullName evidence="14">Sodium-coupled monocarboxylate transporter 1</fullName>
    </recommendedName>
</protein>
<dbReference type="NCBIfam" id="TIGR00813">
    <property type="entry name" value="sss"/>
    <property type="match status" value="1"/>
</dbReference>
<feature type="transmembrane region" description="Helical" evidence="12">
    <location>
        <begin position="419"/>
        <end position="439"/>
    </location>
</feature>
<evidence type="ECO:0000256" key="3">
    <source>
        <dbReference type="ARBA" id="ARBA00022448"/>
    </source>
</evidence>
<feature type="transmembrane region" description="Helical" evidence="12">
    <location>
        <begin position="189"/>
        <end position="208"/>
    </location>
</feature>
<accession>A0A0B6ZCF7</accession>
<keyword evidence="9 12" id="KW-0472">Membrane</keyword>
<feature type="transmembrane region" description="Helical" evidence="12">
    <location>
        <begin position="328"/>
        <end position="354"/>
    </location>
</feature>
<keyword evidence="3" id="KW-0813">Transport</keyword>
<evidence type="ECO:0000256" key="5">
    <source>
        <dbReference type="ARBA" id="ARBA00022692"/>
    </source>
</evidence>
<feature type="transmembrane region" description="Helical" evidence="12">
    <location>
        <begin position="282"/>
        <end position="308"/>
    </location>
</feature>
<feature type="transmembrane region" description="Helical" evidence="12">
    <location>
        <begin position="542"/>
        <end position="567"/>
    </location>
</feature>
<evidence type="ECO:0000256" key="10">
    <source>
        <dbReference type="ARBA" id="ARBA00023201"/>
    </source>
</evidence>
<keyword evidence="7" id="KW-0915">Sodium</keyword>
<feature type="transmembrane region" description="Helical" evidence="12">
    <location>
        <begin position="17"/>
        <end position="36"/>
    </location>
</feature>
<evidence type="ECO:0000256" key="11">
    <source>
        <dbReference type="RuleBase" id="RU362091"/>
    </source>
</evidence>
<dbReference type="GO" id="GO:0005886">
    <property type="term" value="C:plasma membrane"/>
    <property type="evidence" value="ECO:0007669"/>
    <property type="project" value="UniProtKB-SubCell"/>
</dbReference>
<evidence type="ECO:0008006" key="14">
    <source>
        <dbReference type="Google" id="ProtNLM"/>
    </source>
</evidence>
<feature type="transmembrane region" description="Helical" evidence="12">
    <location>
        <begin position="163"/>
        <end position="182"/>
    </location>
</feature>
<reference evidence="13" key="1">
    <citation type="submission" date="2014-12" db="EMBL/GenBank/DDBJ databases">
        <title>Insight into the proteome of Arion vulgaris.</title>
        <authorList>
            <person name="Aradska J."/>
            <person name="Bulat T."/>
            <person name="Smidak R."/>
            <person name="Sarate P."/>
            <person name="Gangsoo J."/>
            <person name="Sialana F."/>
            <person name="Bilban M."/>
            <person name="Lubec G."/>
        </authorList>
    </citation>
    <scope>NUCLEOTIDE SEQUENCE</scope>
    <source>
        <tissue evidence="13">Skin</tissue>
    </source>
</reference>